<keyword evidence="2" id="KW-1185">Reference proteome</keyword>
<dbReference type="Proteomes" id="UP000249016">
    <property type="component" value="Unassembled WGS sequence"/>
</dbReference>
<comment type="caution">
    <text evidence="1">The sequence shown here is derived from an EMBL/GenBank/DDBJ whole genome shotgun (WGS) entry which is preliminary data.</text>
</comment>
<dbReference type="RefSeq" id="WP_146619388.1">
    <property type="nucleotide sequence ID" value="NZ_QLII01000004.1"/>
</dbReference>
<sequence>MPNGLDILQIRQHFAAAVTEFADLHLSADEDVSNLNDPTYVGSLKGMAVVKEKIAKTVPINFYKPGDIITNLESKLGIRFYVLGPPTSIDAIHMESAPSNKPNEAYQHSHNNTRTNSEAFTAAILNPGASHILPFDEAFLDLESQLEYKAEPSQKAIYERENWRTINHDWLNSAGSLALRMNSSTNNLSLALAIEFVGSGRIMLFPGDAEYGSWASWHDIVWTTKGKDDKPLETSALLNQTVFYKVAHHLSHNGSAKLRGVEMMTHPDLAAMATLDYDRISPGWTSTMPNRDLVAALLTRTKGRFMIMNEKGLFVDQAAKKEPLSTKIKEVREQLMSSEEQKEFKKAFTVDPGNLYLEYRVEAQSKS</sequence>
<dbReference type="InterPro" id="IPR036866">
    <property type="entry name" value="RibonucZ/Hydroxyglut_hydro"/>
</dbReference>
<protein>
    <submittedName>
        <fullName evidence="1">Uncharacterized protein</fullName>
    </submittedName>
</protein>
<evidence type="ECO:0000313" key="1">
    <source>
        <dbReference type="EMBL" id="RAI72914.1"/>
    </source>
</evidence>
<dbReference type="Gene3D" id="3.60.15.10">
    <property type="entry name" value="Ribonuclease Z/Hydroxyacylglutathione hydrolase-like"/>
    <property type="match status" value="1"/>
</dbReference>
<dbReference type="OrthoDB" id="418728at2"/>
<accession>A0A327NFT4</accession>
<gene>
    <name evidence="1" type="ORF">HMF3257_39100</name>
</gene>
<name>A0A327NFT4_9BACT</name>
<reference evidence="1 2" key="1">
    <citation type="submission" date="2018-06" db="EMBL/GenBank/DDBJ databases">
        <title>Spirosoma sp. HMF3257 Genome sequencing and assembly.</title>
        <authorList>
            <person name="Kang H."/>
            <person name="Cha I."/>
            <person name="Kim H."/>
            <person name="Kang J."/>
            <person name="Joh K."/>
        </authorList>
    </citation>
    <scope>NUCLEOTIDE SEQUENCE [LARGE SCALE GENOMIC DNA]</scope>
    <source>
        <strain evidence="1 2">HMF3257</strain>
    </source>
</reference>
<proteinExistence type="predicted"/>
<dbReference type="AlphaFoldDB" id="A0A327NFT4"/>
<dbReference type="EMBL" id="QLII01000004">
    <property type="protein sequence ID" value="RAI72914.1"/>
    <property type="molecule type" value="Genomic_DNA"/>
</dbReference>
<evidence type="ECO:0000313" key="2">
    <source>
        <dbReference type="Proteomes" id="UP000249016"/>
    </source>
</evidence>
<organism evidence="1 2">
    <name type="scientific">Spirosoma telluris</name>
    <dbReference type="NCBI Taxonomy" id="2183553"/>
    <lineage>
        <taxon>Bacteria</taxon>
        <taxon>Pseudomonadati</taxon>
        <taxon>Bacteroidota</taxon>
        <taxon>Cytophagia</taxon>
        <taxon>Cytophagales</taxon>
        <taxon>Cytophagaceae</taxon>
        <taxon>Spirosoma</taxon>
    </lineage>
</organism>